<dbReference type="NCBIfam" id="NF047751">
    <property type="entry name" value="HepT_toxin"/>
    <property type="match status" value="1"/>
</dbReference>
<comment type="caution">
    <text evidence="5">The sequence shown here is derived from an EMBL/GenBank/DDBJ whole genome shotgun (WGS) entry which is preliminary data.</text>
</comment>
<dbReference type="PANTHER" id="PTHR33397:SF3">
    <property type="entry name" value="MRNA NUCLEASE HEPT"/>
    <property type="match status" value="1"/>
</dbReference>
<reference evidence="7 8" key="1">
    <citation type="submission" date="2014-08" db="EMBL/GenBank/DDBJ databases">
        <title>Genome sequences of NCPPB Pectobacterium isolates.</title>
        <authorList>
            <person name="Glover R.H."/>
            <person name="Sapp M."/>
            <person name="Elphinstone J."/>
        </authorList>
    </citation>
    <scope>NUCLEOTIDE SEQUENCE [LARGE SCALE GENOMIC DNA]</scope>
    <source>
        <strain evidence="6 7">NCPPB 2793</strain>
        <strain evidence="5 8">NCPPB 2795</strain>
    </source>
</reference>
<keyword evidence="1" id="KW-1277">Toxin-antitoxin system</keyword>
<keyword evidence="3" id="KW-0378">Hydrolase</keyword>
<evidence type="ECO:0000313" key="6">
    <source>
        <dbReference type="EMBL" id="KFX21065.1"/>
    </source>
</evidence>
<accession>A0A093RUE9</accession>
<evidence type="ECO:0000256" key="4">
    <source>
        <dbReference type="ARBA" id="ARBA00024207"/>
    </source>
</evidence>
<dbReference type="EMBL" id="JQHL01000002">
    <property type="protein sequence ID" value="KFX21065.1"/>
    <property type="molecule type" value="Genomic_DNA"/>
</dbReference>
<dbReference type="Proteomes" id="UP000032869">
    <property type="component" value="Unassembled WGS sequence"/>
</dbReference>
<dbReference type="PANTHER" id="PTHR33397">
    <property type="entry name" value="UPF0331 PROTEIN YUTE"/>
    <property type="match status" value="1"/>
</dbReference>
<dbReference type="RefSeq" id="WP_039302221.1">
    <property type="nucleotide sequence ID" value="NZ_JQHL01000002.1"/>
</dbReference>
<keyword evidence="7" id="KW-1185">Reference proteome</keyword>
<protein>
    <recommendedName>
        <fullName evidence="9">Toxin-antitoxin antitoxin component</fullName>
    </recommendedName>
</protein>
<keyword evidence="2" id="KW-0540">Nuclease</keyword>
<proteinExistence type="inferred from homology"/>
<evidence type="ECO:0000313" key="5">
    <source>
        <dbReference type="EMBL" id="KFX06782.1"/>
    </source>
</evidence>
<dbReference type="InterPro" id="IPR037038">
    <property type="entry name" value="HepT-like_sf"/>
</dbReference>
<dbReference type="InterPro" id="IPR052379">
    <property type="entry name" value="Type_VII_TA_RNase"/>
</dbReference>
<dbReference type="Proteomes" id="UP000032874">
    <property type="component" value="Unassembled WGS sequence"/>
</dbReference>
<dbReference type="OrthoDB" id="9796612at2"/>
<name>A0A093RUE9_9GAMM</name>
<dbReference type="InterPro" id="IPR008201">
    <property type="entry name" value="HepT-like"/>
</dbReference>
<dbReference type="AlphaFoldDB" id="A0A093RUE9"/>
<evidence type="ECO:0008006" key="9">
    <source>
        <dbReference type="Google" id="ProtNLM"/>
    </source>
</evidence>
<dbReference type="STRING" id="55207.KP22_01450"/>
<gene>
    <name evidence="6" type="ORF">JV35_07665</name>
    <name evidence="5" type="ORF">KP22_01450</name>
</gene>
<sequence length="139" mass="16056">MTDILLNKSSTIQRCLRRIREEFDTEEGLRQNFTKQDSVILNIQRACEAAIDIANYLIRAKQLGIPQSSRDSFALLSANQIITIDLSDNLQKMVGLRNIAVHDYQTLNLDIVIHVISHRLSDFERFIKEVARYDDSQHL</sequence>
<dbReference type="Gene3D" id="1.20.120.580">
    <property type="entry name" value="bsu32300-like"/>
    <property type="match status" value="1"/>
</dbReference>
<dbReference type="GO" id="GO:0110001">
    <property type="term" value="C:toxin-antitoxin complex"/>
    <property type="evidence" value="ECO:0007669"/>
    <property type="project" value="InterPro"/>
</dbReference>
<evidence type="ECO:0000256" key="2">
    <source>
        <dbReference type="ARBA" id="ARBA00022722"/>
    </source>
</evidence>
<evidence type="ECO:0000313" key="7">
    <source>
        <dbReference type="Proteomes" id="UP000032869"/>
    </source>
</evidence>
<dbReference type="GO" id="GO:0016787">
    <property type="term" value="F:hydrolase activity"/>
    <property type="evidence" value="ECO:0007669"/>
    <property type="project" value="UniProtKB-KW"/>
</dbReference>
<dbReference type="GO" id="GO:0004540">
    <property type="term" value="F:RNA nuclease activity"/>
    <property type="evidence" value="ECO:0007669"/>
    <property type="project" value="InterPro"/>
</dbReference>
<dbReference type="eggNOG" id="COG2445">
    <property type="taxonomic scope" value="Bacteria"/>
</dbReference>
<evidence type="ECO:0000256" key="3">
    <source>
        <dbReference type="ARBA" id="ARBA00022801"/>
    </source>
</evidence>
<comment type="similarity">
    <text evidence="4">Belongs to the HepT RNase toxin family.</text>
</comment>
<evidence type="ECO:0000313" key="8">
    <source>
        <dbReference type="Proteomes" id="UP000032874"/>
    </source>
</evidence>
<evidence type="ECO:0000256" key="1">
    <source>
        <dbReference type="ARBA" id="ARBA00022649"/>
    </source>
</evidence>
<dbReference type="Pfam" id="PF01934">
    <property type="entry name" value="HepT-like"/>
    <property type="match status" value="1"/>
</dbReference>
<dbReference type="EMBL" id="JQHM01000001">
    <property type="protein sequence ID" value="KFX06782.1"/>
    <property type="molecule type" value="Genomic_DNA"/>
</dbReference>
<organism evidence="5 8">
    <name type="scientific">Pectobacterium betavasculorum</name>
    <dbReference type="NCBI Taxonomy" id="55207"/>
    <lineage>
        <taxon>Bacteria</taxon>
        <taxon>Pseudomonadati</taxon>
        <taxon>Pseudomonadota</taxon>
        <taxon>Gammaproteobacteria</taxon>
        <taxon>Enterobacterales</taxon>
        <taxon>Pectobacteriaceae</taxon>
        <taxon>Pectobacterium</taxon>
    </lineage>
</organism>